<keyword evidence="2" id="KW-0409">Iron storage</keyword>
<dbReference type="InterPro" id="IPR009040">
    <property type="entry name" value="Ferritin-like_diiron"/>
</dbReference>
<keyword evidence="3" id="KW-0349">Heme</keyword>
<dbReference type="CDD" id="cd00657">
    <property type="entry name" value="Ferritin_like"/>
    <property type="match status" value="1"/>
</dbReference>
<dbReference type="Pfam" id="PF00210">
    <property type="entry name" value="Ferritin"/>
    <property type="match status" value="1"/>
</dbReference>
<reference evidence="8" key="1">
    <citation type="submission" date="2019-08" db="EMBL/GenBank/DDBJ databases">
        <title>Limnoglobus roseus gen. nov., sp. nov., a novel freshwater planctomycete with a giant genome from the family Gemmataceae.</title>
        <authorList>
            <person name="Kulichevskaya I.S."/>
            <person name="Naumoff D.G."/>
            <person name="Miroshnikov K."/>
            <person name="Ivanova A."/>
            <person name="Philippov D.A."/>
            <person name="Hakobyan A."/>
            <person name="Rijpstra I.C."/>
            <person name="Sinninghe Damste J.S."/>
            <person name="Liesack W."/>
            <person name="Dedysh S.N."/>
        </authorList>
    </citation>
    <scope>NUCLEOTIDE SEQUENCE [LARGE SCALE GENOMIC DNA]</scope>
    <source>
        <strain evidence="8">PX52</strain>
    </source>
</reference>
<dbReference type="Gene3D" id="1.20.1260.10">
    <property type="match status" value="1"/>
</dbReference>
<evidence type="ECO:0000256" key="2">
    <source>
        <dbReference type="ARBA" id="ARBA00022434"/>
    </source>
</evidence>
<evidence type="ECO:0000313" key="8">
    <source>
        <dbReference type="Proteomes" id="UP000324974"/>
    </source>
</evidence>
<dbReference type="GO" id="GO:0008199">
    <property type="term" value="F:ferric iron binding"/>
    <property type="evidence" value="ECO:0007669"/>
    <property type="project" value="InterPro"/>
</dbReference>
<proteinExistence type="inferred from homology"/>
<protein>
    <submittedName>
        <fullName evidence="7">Bacterioferritin</fullName>
    </submittedName>
</protein>
<dbReference type="InterPro" id="IPR008331">
    <property type="entry name" value="Ferritin_DPS_dom"/>
</dbReference>
<dbReference type="SUPFAM" id="SSF47240">
    <property type="entry name" value="Ferritin-like"/>
    <property type="match status" value="1"/>
</dbReference>
<organism evidence="7 8">
    <name type="scientific">Limnoglobus roseus</name>
    <dbReference type="NCBI Taxonomy" id="2598579"/>
    <lineage>
        <taxon>Bacteria</taxon>
        <taxon>Pseudomonadati</taxon>
        <taxon>Planctomycetota</taxon>
        <taxon>Planctomycetia</taxon>
        <taxon>Gemmatales</taxon>
        <taxon>Gemmataceae</taxon>
        <taxon>Limnoglobus</taxon>
    </lineage>
</organism>
<dbReference type="InterPro" id="IPR009078">
    <property type="entry name" value="Ferritin-like_SF"/>
</dbReference>
<dbReference type="Proteomes" id="UP000324974">
    <property type="component" value="Chromosome"/>
</dbReference>
<dbReference type="PANTHER" id="PTHR30295">
    <property type="entry name" value="BACTERIOFERRITIN"/>
    <property type="match status" value="1"/>
</dbReference>
<dbReference type="PANTHER" id="PTHR30295:SF0">
    <property type="entry name" value="BACTERIOFERRITIN"/>
    <property type="match status" value="1"/>
</dbReference>
<keyword evidence="8" id="KW-1185">Reference proteome</keyword>
<evidence type="ECO:0000256" key="1">
    <source>
        <dbReference type="ARBA" id="ARBA00008093"/>
    </source>
</evidence>
<evidence type="ECO:0000256" key="3">
    <source>
        <dbReference type="ARBA" id="ARBA00022617"/>
    </source>
</evidence>
<evidence type="ECO:0000256" key="4">
    <source>
        <dbReference type="ARBA" id="ARBA00022723"/>
    </source>
</evidence>
<dbReference type="GO" id="GO:0006826">
    <property type="term" value="P:iron ion transport"/>
    <property type="evidence" value="ECO:0007669"/>
    <property type="project" value="InterPro"/>
</dbReference>
<dbReference type="GO" id="GO:0020037">
    <property type="term" value="F:heme binding"/>
    <property type="evidence" value="ECO:0007669"/>
    <property type="project" value="TreeGrafter"/>
</dbReference>
<dbReference type="GO" id="GO:0004322">
    <property type="term" value="F:ferroxidase activity"/>
    <property type="evidence" value="ECO:0007669"/>
    <property type="project" value="TreeGrafter"/>
</dbReference>
<comment type="similarity">
    <text evidence="1">Belongs to the bacterioferritin family.</text>
</comment>
<keyword evidence="5" id="KW-0408">Iron</keyword>
<evidence type="ECO:0000313" key="7">
    <source>
        <dbReference type="EMBL" id="QEL20292.1"/>
    </source>
</evidence>
<dbReference type="PROSITE" id="PS50905">
    <property type="entry name" value="FERRITIN_LIKE"/>
    <property type="match status" value="1"/>
</dbReference>
<keyword evidence="4" id="KW-0479">Metal-binding</keyword>
<dbReference type="GO" id="GO:0006879">
    <property type="term" value="P:intracellular iron ion homeostasis"/>
    <property type="evidence" value="ECO:0007669"/>
    <property type="project" value="UniProtKB-KW"/>
</dbReference>
<dbReference type="OrthoDB" id="5508922at2"/>
<accession>A0A5C1ARC4</accession>
<dbReference type="PRINTS" id="PR00601">
    <property type="entry name" value="BACFERRITIN"/>
</dbReference>
<sequence>MADTSKIDRKQLIAHLNEDLSREYQAVIAYVVYSQVIKGAEYMHIAKELEQHAKEELDHALKISKQIDYLGGQPTVTPKPVKTSDEAKAMLRFDLEAEVETIKNYRERVRQCEGLGEYAMAEVIREILIDEQDHAIELATALGEDVPVIG</sequence>
<dbReference type="GO" id="GO:0005829">
    <property type="term" value="C:cytosol"/>
    <property type="evidence" value="ECO:0007669"/>
    <property type="project" value="TreeGrafter"/>
</dbReference>
<dbReference type="RefSeq" id="WP_149114606.1">
    <property type="nucleotide sequence ID" value="NZ_CP042425.1"/>
</dbReference>
<dbReference type="KEGG" id="lrs:PX52LOC_07384"/>
<dbReference type="InterPro" id="IPR002024">
    <property type="entry name" value="Bacterioferritin"/>
</dbReference>
<dbReference type="EMBL" id="CP042425">
    <property type="protein sequence ID" value="QEL20292.1"/>
    <property type="molecule type" value="Genomic_DNA"/>
</dbReference>
<evidence type="ECO:0000256" key="5">
    <source>
        <dbReference type="ARBA" id="ARBA00023004"/>
    </source>
</evidence>
<gene>
    <name evidence="7" type="ORF">PX52LOC_07384</name>
</gene>
<name>A0A5C1ARC4_9BACT</name>
<evidence type="ECO:0000259" key="6">
    <source>
        <dbReference type="PROSITE" id="PS50905"/>
    </source>
</evidence>
<dbReference type="AlphaFoldDB" id="A0A5C1ARC4"/>
<dbReference type="InterPro" id="IPR012347">
    <property type="entry name" value="Ferritin-like"/>
</dbReference>
<feature type="domain" description="Ferritin-like diiron" evidence="6">
    <location>
        <begin position="6"/>
        <end position="150"/>
    </location>
</feature>